<gene>
    <name evidence="3" type="ORF">Pa4123_38970</name>
</gene>
<dbReference type="InterPro" id="IPR001680">
    <property type="entry name" value="WD40_rpt"/>
</dbReference>
<feature type="repeat" description="WD" evidence="1">
    <location>
        <begin position="40"/>
        <end position="53"/>
    </location>
</feature>
<reference evidence="3" key="1">
    <citation type="submission" date="2022-12" db="EMBL/GenBank/DDBJ databases">
        <title>New Phytohabitans aurantiacus sp. RD004123 nov., an actinomycete isolated from soil.</title>
        <authorList>
            <person name="Triningsih D.W."/>
            <person name="Harunari E."/>
            <person name="Igarashi Y."/>
        </authorList>
    </citation>
    <scope>NUCLEOTIDE SEQUENCE</scope>
    <source>
        <strain evidence="3">RD004123</strain>
    </source>
</reference>
<evidence type="ECO:0000256" key="1">
    <source>
        <dbReference type="PROSITE-ProRule" id="PRU00221"/>
    </source>
</evidence>
<comment type="caution">
    <text evidence="3">The sequence shown here is derived from an EMBL/GenBank/DDBJ whole genome shotgun (WGS) entry which is preliminary data.</text>
</comment>
<dbReference type="SUPFAM" id="SSF50978">
    <property type="entry name" value="WD40 repeat-like"/>
    <property type="match status" value="1"/>
</dbReference>
<dbReference type="PROSITE" id="PS50082">
    <property type="entry name" value="WD_REPEATS_2"/>
    <property type="match status" value="1"/>
</dbReference>
<proteinExistence type="predicted"/>
<dbReference type="EMBL" id="BSDI01000017">
    <property type="protein sequence ID" value="GLH98622.1"/>
    <property type="molecule type" value="Genomic_DNA"/>
</dbReference>
<evidence type="ECO:0000313" key="4">
    <source>
        <dbReference type="Proteomes" id="UP001144280"/>
    </source>
</evidence>
<feature type="region of interest" description="Disordered" evidence="2">
    <location>
        <begin position="1"/>
        <end position="26"/>
    </location>
</feature>
<organism evidence="3 4">
    <name type="scientific">Phytohabitans aurantiacus</name>
    <dbReference type="NCBI Taxonomy" id="3016789"/>
    <lineage>
        <taxon>Bacteria</taxon>
        <taxon>Bacillati</taxon>
        <taxon>Actinomycetota</taxon>
        <taxon>Actinomycetes</taxon>
        <taxon>Micromonosporales</taxon>
        <taxon>Micromonosporaceae</taxon>
    </lineage>
</organism>
<feature type="compositionally biased region" description="Low complexity" evidence="2">
    <location>
        <begin position="1"/>
        <end position="11"/>
    </location>
</feature>
<keyword evidence="1" id="KW-0853">WD repeat</keyword>
<name>A0ABQ5QXH0_9ACTN</name>
<accession>A0ABQ5QXH0</accession>
<dbReference type="Proteomes" id="UP001144280">
    <property type="component" value="Unassembled WGS sequence"/>
</dbReference>
<sequence length="65" mass="6989">MTAAAQSARPTAARHRPAPRAQHRSVTAVAVGQLDGRPIIVSGSDDYTVRVWDQAGPRTNETHDL</sequence>
<dbReference type="InterPro" id="IPR015943">
    <property type="entry name" value="WD40/YVTN_repeat-like_dom_sf"/>
</dbReference>
<dbReference type="InterPro" id="IPR036322">
    <property type="entry name" value="WD40_repeat_dom_sf"/>
</dbReference>
<dbReference type="Gene3D" id="2.130.10.10">
    <property type="entry name" value="YVTN repeat-like/Quinoprotein amine dehydrogenase"/>
    <property type="match status" value="1"/>
</dbReference>
<keyword evidence="4" id="KW-1185">Reference proteome</keyword>
<evidence type="ECO:0000313" key="3">
    <source>
        <dbReference type="EMBL" id="GLH98622.1"/>
    </source>
</evidence>
<protein>
    <submittedName>
        <fullName evidence="3">Uncharacterized protein</fullName>
    </submittedName>
</protein>
<feature type="compositionally biased region" description="Basic residues" evidence="2">
    <location>
        <begin position="12"/>
        <end position="23"/>
    </location>
</feature>
<evidence type="ECO:0000256" key="2">
    <source>
        <dbReference type="SAM" id="MobiDB-lite"/>
    </source>
</evidence>